<accession>A0ABQ2KHN1</accession>
<evidence type="ECO:0000313" key="1">
    <source>
        <dbReference type="EMBL" id="GGN81315.1"/>
    </source>
</evidence>
<protein>
    <submittedName>
        <fullName evidence="1">Uncharacterized protein</fullName>
    </submittedName>
</protein>
<proteinExistence type="predicted"/>
<dbReference type="EMBL" id="BMNE01000003">
    <property type="protein sequence ID" value="GGN81315.1"/>
    <property type="molecule type" value="Genomic_DNA"/>
</dbReference>
<keyword evidence="2" id="KW-1185">Reference proteome</keyword>
<dbReference type="RefSeq" id="WP_189028650.1">
    <property type="nucleotide sequence ID" value="NZ_BMNE01000003.1"/>
</dbReference>
<name>A0ABQ2KHN1_9NOCA</name>
<organism evidence="1 2">
    <name type="scientific">Nocardia rhizosphaerihabitans</name>
    <dbReference type="NCBI Taxonomy" id="1691570"/>
    <lineage>
        <taxon>Bacteria</taxon>
        <taxon>Bacillati</taxon>
        <taxon>Actinomycetota</taxon>
        <taxon>Actinomycetes</taxon>
        <taxon>Mycobacteriales</taxon>
        <taxon>Nocardiaceae</taxon>
        <taxon>Nocardia</taxon>
    </lineage>
</organism>
<reference evidence="2" key="1">
    <citation type="journal article" date="2019" name="Int. J. Syst. Evol. Microbiol.">
        <title>The Global Catalogue of Microorganisms (GCM) 10K type strain sequencing project: providing services to taxonomists for standard genome sequencing and annotation.</title>
        <authorList>
            <consortium name="The Broad Institute Genomics Platform"/>
            <consortium name="The Broad Institute Genome Sequencing Center for Infectious Disease"/>
            <person name="Wu L."/>
            <person name="Ma J."/>
        </authorList>
    </citation>
    <scope>NUCLEOTIDE SEQUENCE [LARGE SCALE GENOMIC DNA]</scope>
    <source>
        <strain evidence="2">CGMCC 4.7329</strain>
    </source>
</reference>
<sequence length="702" mass="75099">MPITSHRTRFLDHRIPSLYAGQYRLSVEQNIDTVADLPTRQQNFGVRGPRFSLGGSEIHGCYPVPGAVGKYSQILPHITLDAAGLPWARLLGSYGDGVPWVALLLFREDELPEDPQAVGEVTISTVRQLLDGDAGPGKPPSITAESLMEGEADMACSSVLVPAEVFATIRPTVAELALLAHIREGGPPDADHVRGTDPEPQLADLNATVVTGRFPTQTAGRHVAHLVSLEGFHPFLTGTPPSEGLRLVTLHAWAFETLDDSGIGFGDLVQHLAAEPDLALRVPLAAGSADDDTIRRLRSGAGVLGQRLESGERTVSFYRGPLTAEPAPALPTPAAPRLESAGEALVYLEQWGIFDTGYASAFSLGRALAMADGPFRSRLLEFRKSARGAARRISAHPGLVTGRSVEAAGRAVLRNRARANFDQLLETRLAGALGRTGADLAAAPIRPAVRATRGNGALTAAGLRATIAQAETRAVLRAAVTEELDPVQEWLNRLAALEMLPFEHLVPDPRMLPQESIRFCYVDDGWVRAAVDGALSVGVGHALDADLNALAAEISAPPACGVLIRSSLVPNWPRTIYSAFRGEREIAPSRRATFGNGVLLLLYPEVVDTFTIAEPPQGLYFGIGDVGTIELRRLTGDIGSGMGEFPDPAGFGRFLRPTGDVLDIENKLVPELAALHSLPTLSPAQFALQMIRRPQIQTFDRS</sequence>
<gene>
    <name evidence="1" type="ORF">GCM10011610_31630</name>
</gene>
<dbReference type="Proteomes" id="UP000658127">
    <property type="component" value="Unassembled WGS sequence"/>
</dbReference>
<comment type="caution">
    <text evidence="1">The sequence shown here is derived from an EMBL/GenBank/DDBJ whole genome shotgun (WGS) entry which is preliminary data.</text>
</comment>
<evidence type="ECO:0000313" key="2">
    <source>
        <dbReference type="Proteomes" id="UP000658127"/>
    </source>
</evidence>